<protein>
    <submittedName>
        <fullName evidence="3">Uncharacterized protein</fullName>
    </submittedName>
</protein>
<evidence type="ECO:0000313" key="3">
    <source>
        <dbReference type="EMBL" id="CAD7696960.1"/>
    </source>
</evidence>
<name>A0A8S1IPQ8_9CHLO</name>
<organism evidence="3 4">
    <name type="scientific">Ostreobium quekettii</name>
    <dbReference type="NCBI Taxonomy" id="121088"/>
    <lineage>
        <taxon>Eukaryota</taxon>
        <taxon>Viridiplantae</taxon>
        <taxon>Chlorophyta</taxon>
        <taxon>core chlorophytes</taxon>
        <taxon>Ulvophyceae</taxon>
        <taxon>TCBD clade</taxon>
        <taxon>Bryopsidales</taxon>
        <taxon>Ostreobineae</taxon>
        <taxon>Ostreobiaceae</taxon>
        <taxon>Ostreobium</taxon>
    </lineage>
</organism>
<evidence type="ECO:0000256" key="2">
    <source>
        <dbReference type="SAM" id="Phobius"/>
    </source>
</evidence>
<evidence type="ECO:0000256" key="1">
    <source>
        <dbReference type="SAM" id="MobiDB-lite"/>
    </source>
</evidence>
<feature type="transmembrane region" description="Helical" evidence="2">
    <location>
        <begin position="130"/>
        <end position="151"/>
    </location>
</feature>
<keyword evidence="4" id="KW-1185">Reference proteome</keyword>
<reference evidence="3" key="1">
    <citation type="submission" date="2020-12" db="EMBL/GenBank/DDBJ databases">
        <authorList>
            <person name="Iha C."/>
        </authorList>
    </citation>
    <scope>NUCLEOTIDE SEQUENCE</scope>
</reference>
<feature type="transmembrane region" description="Helical" evidence="2">
    <location>
        <begin position="263"/>
        <end position="282"/>
    </location>
</feature>
<feature type="transmembrane region" description="Helical" evidence="2">
    <location>
        <begin position="314"/>
        <end position="337"/>
    </location>
</feature>
<comment type="caution">
    <text evidence="3">The sequence shown here is derived from an EMBL/GenBank/DDBJ whole genome shotgun (WGS) entry which is preliminary data.</text>
</comment>
<dbReference type="AlphaFoldDB" id="A0A8S1IPQ8"/>
<dbReference type="EMBL" id="CAJHUC010000584">
    <property type="protein sequence ID" value="CAD7696960.1"/>
    <property type="molecule type" value="Genomic_DNA"/>
</dbReference>
<proteinExistence type="predicted"/>
<evidence type="ECO:0000313" key="4">
    <source>
        <dbReference type="Proteomes" id="UP000708148"/>
    </source>
</evidence>
<accession>A0A8S1IPQ8</accession>
<keyword evidence="2" id="KW-1133">Transmembrane helix</keyword>
<sequence>MSDLEGVPDPQKNFGSGRAWGAAKPKERRWPMGYALCSAGLSFESAELEKRYCEGRAESLFFFVDRMSVVMRLGVPTFAIARQMRRWREEGHPPRAMPMAAMLIAVALLAVPLALAYGRGRWAMRMRAPAMIVTRGGVVPLAFITCVMDIIQLSKLPNWASYLQWSLLCCGIFMTANTPFLMPLHFKHHLPLQLFVVSVMICYQVPNLCHVVESRQDIHGFFKATWQAVSARARDIVNIMFLSGPRTWGQAELELGAKCQHMYTSLHLVFGLVVPTYIWWLWEYQSRVFFLSKRCSREERRGEGEWAQLSLTSIASHVVILVLFSAVCWEGLLGLFVDVDEGGVERRGAVGAIG</sequence>
<gene>
    <name evidence="3" type="ORF">OSTQU699_LOCUS2321</name>
</gene>
<feature type="transmembrane region" description="Helical" evidence="2">
    <location>
        <begin position="163"/>
        <end position="182"/>
    </location>
</feature>
<keyword evidence="2" id="KW-0472">Membrane</keyword>
<dbReference type="Proteomes" id="UP000708148">
    <property type="component" value="Unassembled WGS sequence"/>
</dbReference>
<keyword evidence="2" id="KW-0812">Transmembrane</keyword>
<feature type="transmembrane region" description="Helical" evidence="2">
    <location>
        <begin position="99"/>
        <end position="118"/>
    </location>
</feature>
<feature type="region of interest" description="Disordered" evidence="1">
    <location>
        <begin position="1"/>
        <end position="20"/>
    </location>
</feature>